<organism evidence="4 5">
    <name type="scientific">Pseudomonas putida</name>
    <name type="common">Arthrobacter siderocapsulatus</name>
    <dbReference type="NCBI Taxonomy" id="303"/>
    <lineage>
        <taxon>Bacteria</taxon>
        <taxon>Pseudomonadati</taxon>
        <taxon>Pseudomonadota</taxon>
        <taxon>Gammaproteobacteria</taxon>
        <taxon>Pseudomonadales</taxon>
        <taxon>Pseudomonadaceae</taxon>
        <taxon>Pseudomonas</taxon>
    </lineage>
</organism>
<dbReference type="AlphaFoldDB" id="A0A2S3XCN4"/>
<dbReference type="GO" id="GO:0004356">
    <property type="term" value="F:glutamine synthetase activity"/>
    <property type="evidence" value="ECO:0007669"/>
    <property type="project" value="InterPro"/>
</dbReference>
<dbReference type="SUPFAM" id="SSF55931">
    <property type="entry name" value="Glutamine synthetase/guanido kinase"/>
    <property type="match status" value="1"/>
</dbReference>
<gene>
    <name evidence="4" type="ORF">BGP82_02315</name>
</gene>
<reference evidence="4 5" key="2">
    <citation type="submission" date="2018-03" db="EMBL/GenBank/DDBJ databases">
        <title>Draft genome of Pseudomonas putida strain KH-18-2.</title>
        <authorList>
            <person name="Yoshizawa S."/>
            <person name="Khan N.H."/>
            <person name="Nishimura M."/>
            <person name="Chiura H.X."/>
            <person name="Ogura Y."/>
            <person name="Hayashi T."/>
            <person name="Kogure K."/>
        </authorList>
    </citation>
    <scope>NUCLEOTIDE SEQUENCE [LARGE SCALE GENOMIC DNA]</scope>
    <source>
        <strain evidence="4 5">KH-18-2</strain>
    </source>
</reference>
<evidence type="ECO:0000256" key="1">
    <source>
        <dbReference type="ARBA" id="ARBA00022598"/>
    </source>
</evidence>
<proteinExistence type="inferred from homology"/>
<dbReference type="PANTHER" id="PTHR43785:SF12">
    <property type="entry name" value="TYPE-1 GLUTAMINE SYNTHETASE 2"/>
    <property type="match status" value="1"/>
</dbReference>
<dbReference type="EMBL" id="MING01000019">
    <property type="protein sequence ID" value="POG13310.1"/>
    <property type="molecule type" value="Genomic_DNA"/>
</dbReference>
<accession>A0A2S3XCN4</accession>
<dbReference type="InterPro" id="IPR008146">
    <property type="entry name" value="Gln_synth_cat_dom"/>
</dbReference>
<dbReference type="Gene3D" id="3.30.590.10">
    <property type="entry name" value="Glutamine synthetase/guanido kinase, catalytic domain"/>
    <property type="match status" value="1"/>
</dbReference>
<dbReference type="Pfam" id="PF00120">
    <property type="entry name" value="Gln-synt_C"/>
    <property type="match status" value="1"/>
</dbReference>
<reference evidence="4 5" key="1">
    <citation type="submission" date="2016-08" db="EMBL/GenBank/DDBJ databases">
        <authorList>
            <person name="Seilhamer J.J."/>
        </authorList>
    </citation>
    <scope>NUCLEOTIDE SEQUENCE [LARGE SCALE GENOMIC DNA]</scope>
    <source>
        <strain evidence="4 5">KH-18-2</strain>
    </source>
</reference>
<sequence length="94" mass="10724">MVAAILLSGLEGIQKQLNPNEPILGNAYHVSAEKADPLATSLEEAARLFSQSETAREMFTPEFVDHYVQMKKWELRQNAAFITDWELKRYLSII</sequence>
<dbReference type="PANTHER" id="PTHR43785">
    <property type="entry name" value="GAMMA-GLUTAMYLPUTRESCINE SYNTHETASE"/>
    <property type="match status" value="1"/>
</dbReference>
<comment type="similarity">
    <text evidence="2">Belongs to the glutamine synthetase family.</text>
</comment>
<evidence type="ECO:0000313" key="5">
    <source>
        <dbReference type="Proteomes" id="UP000237378"/>
    </source>
</evidence>
<evidence type="ECO:0000259" key="3">
    <source>
        <dbReference type="Pfam" id="PF00120"/>
    </source>
</evidence>
<protein>
    <recommendedName>
        <fullName evidence="3">GS catalytic domain-containing protein</fullName>
    </recommendedName>
</protein>
<evidence type="ECO:0000313" key="4">
    <source>
        <dbReference type="EMBL" id="POG13310.1"/>
    </source>
</evidence>
<feature type="domain" description="GS catalytic" evidence="3">
    <location>
        <begin position="2"/>
        <end position="90"/>
    </location>
</feature>
<comment type="caution">
    <text evidence="4">The sequence shown here is derived from an EMBL/GenBank/DDBJ whole genome shotgun (WGS) entry which is preliminary data.</text>
</comment>
<keyword evidence="1" id="KW-0436">Ligase</keyword>
<evidence type="ECO:0000256" key="2">
    <source>
        <dbReference type="RuleBase" id="RU000384"/>
    </source>
</evidence>
<name>A0A2S3XCN4_PSEPU</name>
<dbReference type="Proteomes" id="UP000237378">
    <property type="component" value="Unassembled WGS sequence"/>
</dbReference>
<dbReference type="InterPro" id="IPR014746">
    <property type="entry name" value="Gln_synth/guanido_kin_cat_dom"/>
</dbReference>